<organism evidence="9 10">
    <name type="scientific">Mythimna separata</name>
    <name type="common">Oriental armyworm</name>
    <name type="synonym">Pseudaletia separata</name>
    <dbReference type="NCBI Taxonomy" id="271217"/>
    <lineage>
        <taxon>Eukaryota</taxon>
        <taxon>Metazoa</taxon>
        <taxon>Ecdysozoa</taxon>
        <taxon>Arthropoda</taxon>
        <taxon>Hexapoda</taxon>
        <taxon>Insecta</taxon>
        <taxon>Pterygota</taxon>
        <taxon>Neoptera</taxon>
        <taxon>Endopterygota</taxon>
        <taxon>Lepidoptera</taxon>
        <taxon>Glossata</taxon>
        <taxon>Ditrysia</taxon>
        <taxon>Noctuoidea</taxon>
        <taxon>Noctuidae</taxon>
        <taxon>Noctuinae</taxon>
        <taxon>Hadenini</taxon>
        <taxon>Mythimna</taxon>
    </lineage>
</organism>
<proteinExistence type="predicted"/>
<comment type="caution">
    <text evidence="9">The sequence shown here is derived from an EMBL/GenBank/DDBJ whole genome shotgun (WGS) entry which is preliminary data.</text>
</comment>
<dbReference type="Pfam" id="PF17917">
    <property type="entry name" value="RT_RNaseH"/>
    <property type="match status" value="1"/>
</dbReference>
<keyword evidence="2" id="KW-0808">Transferase</keyword>
<keyword evidence="4" id="KW-0540">Nuclease</keyword>
<dbReference type="GO" id="GO:0003964">
    <property type="term" value="F:RNA-directed DNA polymerase activity"/>
    <property type="evidence" value="ECO:0007669"/>
    <property type="project" value="UniProtKB-KW"/>
</dbReference>
<dbReference type="InterPro" id="IPR050951">
    <property type="entry name" value="Retrovirus_Pol_polyprotein"/>
</dbReference>
<dbReference type="Pfam" id="PF17921">
    <property type="entry name" value="Integrase_H2C2"/>
    <property type="match status" value="1"/>
</dbReference>
<dbReference type="PANTHER" id="PTHR37984">
    <property type="entry name" value="PROTEIN CBG26694"/>
    <property type="match status" value="1"/>
</dbReference>
<dbReference type="InterPro" id="IPR036397">
    <property type="entry name" value="RNaseH_sf"/>
</dbReference>
<dbReference type="GO" id="GO:0004519">
    <property type="term" value="F:endonuclease activity"/>
    <property type="evidence" value="ECO:0007669"/>
    <property type="project" value="UniProtKB-KW"/>
</dbReference>
<dbReference type="InterPro" id="IPR001584">
    <property type="entry name" value="Integrase_cat-core"/>
</dbReference>
<keyword evidence="6" id="KW-0378">Hydrolase</keyword>
<feature type="domain" description="Integrase catalytic" evidence="8">
    <location>
        <begin position="249"/>
        <end position="421"/>
    </location>
</feature>
<dbReference type="Pfam" id="PF00665">
    <property type="entry name" value="rve"/>
    <property type="match status" value="1"/>
</dbReference>
<name>A0AAD7YVU7_MYTSE</name>
<keyword evidence="5" id="KW-0255">Endonuclease</keyword>
<dbReference type="GO" id="GO:0015074">
    <property type="term" value="P:DNA integration"/>
    <property type="evidence" value="ECO:0007669"/>
    <property type="project" value="InterPro"/>
</dbReference>
<dbReference type="InterPro" id="IPR041588">
    <property type="entry name" value="Integrase_H2C2"/>
</dbReference>
<accession>A0AAD7YVU7</accession>
<keyword evidence="3" id="KW-0548">Nucleotidyltransferase</keyword>
<evidence type="ECO:0000256" key="7">
    <source>
        <dbReference type="ARBA" id="ARBA00022918"/>
    </source>
</evidence>
<dbReference type="GO" id="GO:0016787">
    <property type="term" value="F:hydrolase activity"/>
    <property type="evidence" value="ECO:0007669"/>
    <property type="project" value="UniProtKB-KW"/>
</dbReference>
<dbReference type="PROSITE" id="PS50994">
    <property type="entry name" value="INTEGRASE"/>
    <property type="match status" value="1"/>
</dbReference>
<reference evidence="9" key="1">
    <citation type="submission" date="2023-03" db="EMBL/GenBank/DDBJ databases">
        <title>Chromosome-level genomes of two armyworms, Mythimna separata and Mythimna loreyi, provide insights into the biosynthesis and reception of sex pheromones.</title>
        <authorList>
            <person name="Zhao H."/>
        </authorList>
    </citation>
    <scope>NUCLEOTIDE SEQUENCE</scope>
    <source>
        <strain evidence="9">BeijingLab</strain>
        <tissue evidence="9">Pupa</tissue>
    </source>
</reference>
<dbReference type="EMBL" id="JARGEI010000007">
    <property type="protein sequence ID" value="KAJ8729008.1"/>
    <property type="molecule type" value="Genomic_DNA"/>
</dbReference>
<evidence type="ECO:0000259" key="8">
    <source>
        <dbReference type="PROSITE" id="PS50994"/>
    </source>
</evidence>
<dbReference type="SUPFAM" id="SSF53098">
    <property type="entry name" value="Ribonuclease H-like"/>
    <property type="match status" value="1"/>
</dbReference>
<dbReference type="GO" id="GO:0042575">
    <property type="term" value="C:DNA polymerase complex"/>
    <property type="evidence" value="ECO:0007669"/>
    <property type="project" value="UniProtKB-ARBA"/>
</dbReference>
<keyword evidence="10" id="KW-1185">Reference proteome</keyword>
<dbReference type="FunFam" id="3.30.420.10:FF:000032">
    <property type="entry name" value="Retrovirus-related Pol polyprotein from transposon 297-like Protein"/>
    <property type="match status" value="1"/>
</dbReference>
<dbReference type="Gene3D" id="3.30.420.10">
    <property type="entry name" value="Ribonuclease H-like superfamily/Ribonuclease H"/>
    <property type="match status" value="1"/>
</dbReference>
<evidence type="ECO:0000313" key="9">
    <source>
        <dbReference type="EMBL" id="KAJ8729008.1"/>
    </source>
</evidence>
<dbReference type="Gene3D" id="1.10.340.70">
    <property type="match status" value="1"/>
</dbReference>
<dbReference type="InterPro" id="IPR043502">
    <property type="entry name" value="DNA/RNA_pol_sf"/>
</dbReference>
<sequence length="559" mass="64712">MTDASDVSVGSVLQQKENNTWRPLGYFSKRLTESQRKYCTYDKELLAIYLGIIYFRDLIEGRNFTVYTDHKPLTFAFSKLGSNKELPRRTRQLLFISEFTSNIQHVIGSENQVADALSRVEAITCPGPIQYLEIARAQTGDAELTNLLSTKGTCNITMKQINLFNSDEMIYCETSTKYNRPYIPRQFRKTVFNHYHDLAHPGVRASRALICKKVFWPNMNRDIGIWVRTCIKCQKSKIVRHTVSKLSSFEEGDRFMHLHVDLIGPLPVTEQGYRYCVTMIDRRTRWPEIYPVTDMTAETVARAVYEGWICRFGCPVKITTDQGRQFESELFTDLMKILGICKTRTSPYHPQANGKIERWHRSLKTALMARLNDNVSWFTELPTVMLGLRAACQADSDFISAAEFTLGHCLRLPGEFYNDNYTKIDNPQAYIIRLRDIVSKIKPKSRDFSNKNMFVHADLSSCSHVFLRIDAVRKPLVPPYCGPYKVLERNKKNFKIAMDNRISYVSIDRLKPAYILEEFDNDEKNKNLNQHQHFNVNLPLIKTTRSGRSVRQPVRFANV</sequence>
<evidence type="ECO:0000256" key="2">
    <source>
        <dbReference type="ARBA" id="ARBA00022679"/>
    </source>
</evidence>
<keyword evidence="7" id="KW-0695">RNA-directed DNA polymerase</keyword>
<dbReference type="AlphaFoldDB" id="A0AAD7YVU7"/>
<dbReference type="CDD" id="cd09274">
    <property type="entry name" value="RNase_HI_RT_Ty3"/>
    <property type="match status" value="1"/>
</dbReference>
<dbReference type="EC" id="2.7.7.49" evidence="1"/>
<evidence type="ECO:0000313" key="10">
    <source>
        <dbReference type="Proteomes" id="UP001231518"/>
    </source>
</evidence>
<dbReference type="GO" id="GO:0003676">
    <property type="term" value="F:nucleic acid binding"/>
    <property type="evidence" value="ECO:0007669"/>
    <property type="project" value="InterPro"/>
</dbReference>
<dbReference type="PANTHER" id="PTHR37984:SF5">
    <property type="entry name" value="PROTEIN NYNRIN-LIKE"/>
    <property type="match status" value="1"/>
</dbReference>
<dbReference type="FunFam" id="3.10.20.370:FF:000001">
    <property type="entry name" value="Retrovirus-related Pol polyprotein from transposon 17.6-like protein"/>
    <property type="match status" value="1"/>
</dbReference>
<evidence type="ECO:0000256" key="5">
    <source>
        <dbReference type="ARBA" id="ARBA00022759"/>
    </source>
</evidence>
<protein>
    <recommendedName>
        <fullName evidence="1">RNA-directed DNA polymerase</fullName>
        <ecNumber evidence="1">2.7.7.49</ecNumber>
    </recommendedName>
</protein>
<dbReference type="InterPro" id="IPR041373">
    <property type="entry name" value="RT_RNaseH"/>
</dbReference>
<dbReference type="Proteomes" id="UP001231518">
    <property type="component" value="Chromosome 19"/>
</dbReference>
<evidence type="ECO:0000256" key="1">
    <source>
        <dbReference type="ARBA" id="ARBA00012493"/>
    </source>
</evidence>
<evidence type="ECO:0000256" key="3">
    <source>
        <dbReference type="ARBA" id="ARBA00022695"/>
    </source>
</evidence>
<dbReference type="SUPFAM" id="SSF56672">
    <property type="entry name" value="DNA/RNA polymerases"/>
    <property type="match status" value="1"/>
</dbReference>
<dbReference type="InterPro" id="IPR012337">
    <property type="entry name" value="RNaseH-like_sf"/>
</dbReference>
<dbReference type="Gene3D" id="3.10.20.370">
    <property type="match status" value="1"/>
</dbReference>
<evidence type="ECO:0000256" key="4">
    <source>
        <dbReference type="ARBA" id="ARBA00022722"/>
    </source>
</evidence>
<evidence type="ECO:0000256" key="6">
    <source>
        <dbReference type="ARBA" id="ARBA00022801"/>
    </source>
</evidence>
<gene>
    <name evidence="9" type="ORF">PYW07_006704</name>
</gene>